<dbReference type="AlphaFoldDB" id="A0A177G6V4"/>
<accession>A0A177G6V4</accession>
<keyword evidence="3" id="KW-0808">Transferase</keyword>
<evidence type="ECO:0000313" key="4">
    <source>
        <dbReference type="Proteomes" id="UP000077349"/>
    </source>
</evidence>
<dbReference type="InterPro" id="IPR000182">
    <property type="entry name" value="GNAT_dom"/>
</dbReference>
<dbReference type="PROSITE" id="PS51186">
    <property type="entry name" value="GNAT"/>
    <property type="match status" value="1"/>
</dbReference>
<reference evidence="3 4" key="1">
    <citation type="submission" date="2016-03" db="EMBL/GenBank/DDBJ databases">
        <title>Draft genome sequence of Acetobacter malorum CECT 7742, a strain isolated from strawberry vinegar.</title>
        <authorList>
            <person name="Sainz F."/>
            <person name="Mas A."/>
            <person name="Torija M.J."/>
        </authorList>
    </citation>
    <scope>NUCLEOTIDE SEQUENCE [LARGE SCALE GENOMIC DNA]</scope>
    <source>
        <strain evidence="3 4">CECT 7742</strain>
    </source>
</reference>
<dbReference type="EMBL" id="LVHD01000136">
    <property type="protein sequence ID" value="OAG75095.1"/>
    <property type="molecule type" value="Genomic_DNA"/>
</dbReference>
<dbReference type="Proteomes" id="UP000077349">
    <property type="component" value="Unassembled WGS sequence"/>
</dbReference>
<name>A0A177G6V4_9PROT</name>
<gene>
    <name evidence="3" type="ORF">Amal_03741</name>
</gene>
<dbReference type="GO" id="GO:0016747">
    <property type="term" value="F:acyltransferase activity, transferring groups other than amino-acyl groups"/>
    <property type="evidence" value="ECO:0007669"/>
    <property type="project" value="InterPro"/>
</dbReference>
<evidence type="ECO:0000313" key="3">
    <source>
        <dbReference type="EMBL" id="OAG75095.1"/>
    </source>
</evidence>
<protein>
    <submittedName>
        <fullName evidence="3">Putative acetyltransferase</fullName>
    </submittedName>
</protein>
<feature type="region of interest" description="Disordered" evidence="1">
    <location>
        <begin position="1"/>
        <end position="34"/>
    </location>
</feature>
<evidence type="ECO:0000259" key="2">
    <source>
        <dbReference type="PROSITE" id="PS51186"/>
    </source>
</evidence>
<dbReference type="InterPro" id="IPR016181">
    <property type="entry name" value="Acyl_CoA_acyltransferase"/>
</dbReference>
<comment type="caution">
    <text evidence="3">The sequence shown here is derived from an EMBL/GenBank/DDBJ whole genome shotgun (WGS) entry which is preliminary data.</text>
</comment>
<organism evidence="3 4">
    <name type="scientific">Acetobacter malorum</name>
    <dbReference type="NCBI Taxonomy" id="178901"/>
    <lineage>
        <taxon>Bacteria</taxon>
        <taxon>Pseudomonadati</taxon>
        <taxon>Pseudomonadota</taxon>
        <taxon>Alphaproteobacteria</taxon>
        <taxon>Acetobacterales</taxon>
        <taxon>Acetobacteraceae</taxon>
        <taxon>Acetobacter</taxon>
    </lineage>
</organism>
<proteinExistence type="predicted"/>
<sequence length="116" mass="12657">MLGGRDGTTTSRRVSDRRTRAGQPPYSGNIGEAQAQGRGVGKALLAEACEAAQQTGLKRVTLTTCRDVPWNAPFYHKIGFEYLEEPALDPDLRATLKEEEACGFLPGTRCAMQRCL</sequence>
<feature type="domain" description="N-acetyltransferase" evidence="2">
    <location>
        <begin position="36"/>
        <end position="99"/>
    </location>
</feature>
<dbReference type="Pfam" id="PF13508">
    <property type="entry name" value="Acetyltransf_7"/>
    <property type="match status" value="1"/>
</dbReference>
<dbReference type="Gene3D" id="3.40.630.30">
    <property type="match status" value="1"/>
</dbReference>
<evidence type="ECO:0000256" key="1">
    <source>
        <dbReference type="SAM" id="MobiDB-lite"/>
    </source>
</evidence>
<dbReference type="SUPFAM" id="SSF55729">
    <property type="entry name" value="Acyl-CoA N-acyltransferases (Nat)"/>
    <property type="match status" value="1"/>
</dbReference>
<dbReference type="PATRIC" id="fig|178901.16.peg.4028"/>